<gene>
    <name evidence="3" type="ORF">CAEBREN_32198</name>
</gene>
<dbReference type="STRING" id="135651.G0N636"/>
<dbReference type="Pfam" id="PF02862">
    <property type="entry name" value="DDHD"/>
    <property type="match status" value="1"/>
</dbReference>
<dbReference type="OrthoDB" id="431378at2759"/>
<accession>G0N636</accession>
<dbReference type="HOGENOM" id="CLU_1241081_0_0_1"/>
<dbReference type="Proteomes" id="UP000008068">
    <property type="component" value="Unassembled WGS sequence"/>
</dbReference>
<reference evidence="4" key="1">
    <citation type="submission" date="2011-07" db="EMBL/GenBank/DDBJ databases">
        <authorList>
            <consortium name="Caenorhabditis brenneri Sequencing and Analysis Consortium"/>
            <person name="Wilson R.K."/>
        </authorList>
    </citation>
    <scope>NUCLEOTIDE SEQUENCE [LARGE SCALE GENOMIC DNA]</scope>
    <source>
        <strain evidence="4">PB2801</strain>
    </source>
</reference>
<dbReference type="InterPro" id="IPR004177">
    <property type="entry name" value="DDHD_dom"/>
</dbReference>
<dbReference type="GO" id="GO:0046872">
    <property type="term" value="F:metal ion binding"/>
    <property type="evidence" value="ECO:0007669"/>
    <property type="project" value="InterPro"/>
</dbReference>
<dbReference type="AlphaFoldDB" id="G0N636"/>
<dbReference type="InParanoid" id="G0N636"/>
<proteinExistence type="predicted"/>
<keyword evidence="1" id="KW-1133">Transmembrane helix</keyword>
<dbReference type="PROSITE" id="PS51043">
    <property type="entry name" value="DDHD"/>
    <property type="match status" value="1"/>
</dbReference>
<evidence type="ECO:0000313" key="4">
    <source>
        <dbReference type="Proteomes" id="UP000008068"/>
    </source>
</evidence>
<keyword evidence="4" id="KW-1185">Reference proteome</keyword>
<dbReference type="EMBL" id="GL379842">
    <property type="protein sequence ID" value="EGT53605.1"/>
    <property type="molecule type" value="Genomic_DNA"/>
</dbReference>
<name>G0N636_CAEBE</name>
<evidence type="ECO:0000259" key="2">
    <source>
        <dbReference type="PROSITE" id="PS51043"/>
    </source>
</evidence>
<feature type="transmembrane region" description="Helical" evidence="1">
    <location>
        <begin position="198"/>
        <end position="221"/>
    </location>
</feature>
<feature type="domain" description="DDHD" evidence="2">
    <location>
        <begin position="11"/>
        <end position="168"/>
    </location>
</feature>
<protein>
    <recommendedName>
        <fullName evidence="2">DDHD domain-containing protein</fullName>
    </recommendedName>
</protein>
<sequence>MPGLGANHDPFAFKVDCLFTVGSPLRRFIEERGEPAKQLFRETYLKLRIYNVFYKKDIIAEGLEPIVHPSYKYLPPVVIPSVIEKNVVYIGLRFAVKPIVSAVKKMKRYLGSWRVTPHMPHLAERIDHIIQPEQSCVEEVCVETCDDVELNGSKEDNEAEHIARSILLDSFGTTIRPLSAEEERDVENSLVQNDLFNYIPLLFFGFLVFAVLVKLGMLFFFRM</sequence>
<evidence type="ECO:0000256" key="1">
    <source>
        <dbReference type="SAM" id="Phobius"/>
    </source>
</evidence>
<organism evidence="4">
    <name type="scientific">Caenorhabditis brenneri</name>
    <name type="common">Nematode worm</name>
    <dbReference type="NCBI Taxonomy" id="135651"/>
    <lineage>
        <taxon>Eukaryota</taxon>
        <taxon>Metazoa</taxon>
        <taxon>Ecdysozoa</taxon>
        <taxon>Nematoda</taxon>
        <taxon>Chromadorea</taxon>
        <taxon>Rhabditida</taxon>
        <taxon>Rhabditina</taxon>
        <taxon>Rhabditomorpha</taxon>
        <taxon>Rhabditoidea</taxon>
        <taxon>Rhabditidae</taxon>
        <taxon>Peloderinae</taxon>
        <taxon>Caenorhabditis</taxon>
    </lineage>
</organism>
<keyword evidence="1" id="KW-0812">Transmembrane</keyword>
<evidence type="ECO:0000313" key="3">
    <source>
        <dbReference type="EMBL" id="EGT53605.1"/>
    </source>
</evidence>
<keyword evidence="1" id="KW-0472">Membrane</keyword>